<comment type="caution">
    <text evidence="1">The sequence shown here is derived from an EMBL/GenBank/DDBJ whole genome shotgun (WGS) entry which is preliminary data.</text>
</comment>
<name>A0ABQ8L3Y7_LABRO</name>
<organism evidence="1 2">
    <name type="scientific">Labeo rohita</name>
    <name type="common">Indian major carp</name>
    <name type="synonym">Cyprinus rohita</name>
    <dbReference type="NCBI Taxonomy" id="84645"/>
    <lineage>
        <taxon>Eukaryota</taxon>
        <taxon>Metazoa</taxon>
        <taxon>Chordata</taxon>
        <taxon>Craniata</taxon>
        <taxon>Vertebrata</taxon>
        <taxon>Euteleostomi</taxon>
        <taxon>Actinopterygii</taxon>
        <taxon>Neopterygii</taxon>
        <taxon>Teleostei</taxon>
        <taxon>Ostariophysi</taxon>
        <taxon>Cypriniformes</taxon>
        <taxon>Cyprinidae</taxon>
        <taxon>Labeoninae</taxon>
        <taxon>Labeonini</taxon>
        <taxon>Labeo</taxon>
    </lineage>
</organism>
<protein>
    <submittedName>
        <fullName evidence="1">Uncharacterized protein</fullName>
    </submittedName>
</protein>
<dbReference type="Proteomes" id="UP000830375">
    <property type="component" value="Unassembled WGS sequence"/>
</dbReference>
<proteinExistence type="predicted"/>
<keyword evidence="2" id="KW-1185">Reference proteome</keyword>
<reference evidence="1 2" key="1">
    <citation type="submission" date="2022-01" db="EMBL/GenBank/DDBJ databases">
        <title>A high-quality chromosome-level genome assembly of rohu carp, Labeo rohita.</title>
        <authorList>
            <person name="Arick M.A. II"/>
            <person name="Hsu C.-Y."/>
            <person name="Magbanua Z."/>
            <person name="Pechanova O."/>
            <person name="Grover C."/>
            <person name="Miller E."/>
            <person name="Thrash A."/>
            <person name="Ezzel L."/>
            <person name="Alam S."/>
            <person name="Benzie J."/>
            <person name="Hamilton M."/>
            <person name="Karsi A."/>
            <person name="Lawrence M.L."/>
            <person name="Peterson D.G."/>
        </authorList>
    </citation>
    <scope>NUCLEOTIDE SEQUENCE [LARGE SCALE GENOMIC DNA]</scope>
    <source>
        <strain evidence="2">BAU-BD-2019</strain>
        <tissue evidence="1">Blood</tissue>
    </source>
</reference>
<sequence length="392" mass="43184">MDPEQYVTYYQTQAGNGLPGYAGGGVMYGAGFGGMLRKLFRMTIPLLRQGFSIAKPHLKSAAKNILSDVVTNTLTRLFNNNNAQEGSGLMVMSCKRSLDLRGPGGVVKITNPNSTDIADGAPVGLFNYAGATIFSQVDVSLGDRLISQNGGLQATFSCAFQSISCVSAAIMNSKFSYTIKDILWFLGLTDLSIHKQHKNTGIFEFLLVIPMEKYHFLPSSCISHHSNDVMCKQPIECLLNYDKHTLETVFSAGLFYKDRAGHMDAADPAGGNHGLTKRAAFTNASNVVELLAPIHSDIFFQEKLMLNGVDIKIRMTRGKDEFCHIKKNPFAFKNYDLEFLSIYVDGQQFPAKPLQPNYGTGSAVREFYQLALASGKHLKNQALSIDREDFTR</sequence>
<dbReference type="EMBL" id="JACTAM010002239">
    <property type="protein sequence ID" value="KAI2645445.1"/>
    <property type="molecule type" value="Genomic_DNA"/>
</dbReference>
<evidence type="ECO:0000313" key="1">
    <source>
        <dbReference type="EMBL" id="KAI2645445.1"/>
    </source>
</evidence>
<gene>
    <name evidence="1" type="ORF">H4Q32_028939</name>
</gene>
<evidence type="ECO:0000313" key="2">
    <source>
        <dbReference type="Proteomes" id="UP000830375"/>
    </source>
</evidence>
<accession>A0ABQ8L3Y7</accession>